<dbReference type="SUPFAM" id="SSF56784">
    <property type="entry name" value="HAD-like"/>
    <property type="match status" value="1"/>
</dbReference>
<name>A0A0D3ILR4_EMIH1</name>
<accession>A0A0D3ILR4</accession>
<dbReference type="GeneID" id="17258293"/>
<reference evidence="6" key="1">
    <citation type="journal article" date="2013" name="Nature">
        <title>Pan genome of the phytoplankton Emiliania underpins its global distribution.</title>
        <authorList>
            <person name="Read B.A."/>
            <person name="Kegel J."/>
            <person name="Klute M.J."/>
            <person name="Kuo A."/>
            <person name="Lefebvre S.C."/>
            <person name="Maumus F."/>
            <person name="Mayer C."/>
            <person name="Miller J."/>
            <person name="Monier A."/>
            <person name="Salamov A."/>
            <person name="Young J."/>
            <person name="Aguilar M."/>
            <person name="Claverie J.M."/>
            <person name="Frickenhaus S."/>
            <person name="Gonzalez K."/>
            <person name="Herman E.K."/>
            <person name="Lin Y.C."/>
            <person name="Napier J."/>
            <person name="Ogata H."/>
            <person name="Sarno A.F."/>
            <person name="Shmutz J."/>
            <person name="Schroeder D."/>
            <person name="de Vargas C."/>
            <person name="Verret F."/>
            <person name="von Dassow P."/>
            <person name="Valentin K."/>
            <person name="Van de Peer Y."/>
            <person name="Wheeler G."/>
            <person name="Dacks J.B."/>
            <person name="Delwiche C.F."/>
            <person name="Dyhrman S.T."/>
            <person name="Glockner G."/>
            <person name="John U."/>
            <person name="Richards T."/>
            <person name="Worden A.Z."/>
            <person name="Zhang X."/>
            <person name="Grigoriev I.V."/>
            <person name="Allen A.E."/>
            <person name="Bidle K."/>
            <person name="Borodovsky M."/>
            <person name="Bowler C."/>
            <person name="Brownlee C."/>
            <person name="Cock J.M."/>
            <person name="Elias M."/>
            <person name="Gladyshev V.N."/>
            <person name="Groth M."/>
            <person name="Guda C."/>
            <person name="Hadaegh A."/>
            <person name="Iglesias-Rodriguez M.D."/>
            <person name="Jenkins J."/>
            <person name="Jones B.M."/>
            <person name="Lawson T."/>
            <person name="Leese F."/>
            <person name="Lindquist E."/>
            <person name="Lobanov A."/>
            <person name="Lomsadze A."/>
            <person name="Malik S.B."/>
            <person name="Marsh M.E."/>
            <person name="Mackinder L."/>
            <person name="Mock T."/>
            <person name="Mueller-Roeber B."/>
            <person name="Pagarete A."/>
            <person name="Parker M."/>
            <person name="Probert I."/>
            <person name="Quesneville H."/>
            <person name="Raines C."/>
            <person name="Rensing S.A."/>
            <person name="Riano-Pachon D.M."/>
            <person name="Richier S."/>
            <person name="Rokitta S."/>
            <person name="Shiraiwa Y."/>
            <person name="Soanes D.M."/>
            <person name="van der Giezen M."/>
            <person name="Wahlund T.M."/>
            <person name="Williams B."/>
            <person name="Wilson W."/>
            <person name="Wolfe G."/>
            <person name="Wurch L.L."/>
        </authorList>
    </citation>
    <scope>NUCLEOTIDE SEQUENCE</scope>
</reference>
<dbReference type="Proteomes" id="UP000013827">
    <property type="component" value="Unassembled WGS sequence"/>
</dbReference>
<evidence type="ECO:0000256" key="2">
    <source>
        <dbReference type="ARBA" id="ARBA00022801"/>
    </source>
</evidence>
<dbReference type="Gene3D" id="1.20.1440.100">
    <property type="entry name" value="SG protein - dephosphorylation function"/>
    <property type="match status" value="1"/>
</dbReference>
<evidence type="ECO:0000256" key="1">
    <source>
        <dbReference type="ARBA" id="ARBA00022723"/>
    </source>
</evidence>
<dbReference type="AlphaFoldDB" id="A0A0D3ILR4"/>
<feature type="region of interest" description="Disordered" evidence="4">
    <location>
        <begin position="71"/>
        <end position="95"/>
    </location>
</feature>
<dbReference type="PANTHER" id="PTHR43344:SF13">
    <property type="entry name" value="PHOSPHATASE RV3661-RELATED"/>
    <property type="match status" value="1"/>
</dbReference>
<dbReference type="RefSeq" id="XP_005764628.1">
    <property type="nucleotide sequence ID" value="XM_005764571.1"/>
</dbReference>
<keyword evidence="3" id="KW-0460">Magnesium</keyword>
<dbReference type="GO" id="GO:0016787">
    <property type="term" value="F:hydrolase activity"/>
    <property type="evidence" value="ECO:0007669"/>
    <property type="project" value="UniProtKB-KW"/>
</dbReference>
<keyword evidence="1" id="KW-0479">Metal-binding</keyword>
<keyword evidence="6" id="KW-1185">Reference proteome</keyword>
<dbReference type="GO" id="GO:0046872">
    <property type="term" value="F:metal ion binding"/>
    <property type="evidence" value="ECO:0007669"/>
    <property type="project" value="UniProtKB-KW"/>
</dbReference>
<sequence length="365" mass="39177">MLRRSLPWSAAVPPLLTVPLLPRLAAFAIYSPSLLPCVTAVPPYRRSYSAAPPPTRTHLTSCSTEFVMRSDPSRRVRSRRGAAVSGRAKEPESGKICKTRTGLQGVCGMDATVGAFAPSPHRLRVAPARPAVCRCAPIVASASASAEVAARTVVVTDMDETLISKKSTGYVISFLVRLRSIRLLLVPLVAAVLIPVSKLSRTFAVRVMYWFAFRGVRVERAKAIAAEFLAPRYAADLQDPVASAVLAADDAIVITASPDFMARPWLERYLRVPPSQVYGAVLEERAGRFTGKTTQIPIGEEKATLLASDPLATSAGVSTVGYGDHPTDVPFMKACDRAVLVHPMEPMPPGVEYEPAQPFDSAALG</sequence>
<dbReference type="EnsemblProtists" id="EOD12199">
    <property type="protein sequence ID" value="EOD12199"/>
    <property type="gene ID" value="EMIHUDRAFT_104459"/>
</dbReference>
<dbReference type="Pfam" id="PF12710">
    <property type="entry name" value="HAD"/>
    <property type="match status" value="1"/>
</dbReference>
<evidence type="ECO:0000256" key="3">
    <source>
        <dbReference type="ARBA" id="ARBA00022842"/>
    </source>
</evidence>
<dbReference type="Gene3D" id="3.40.50.1000">
    <property type="entry name" value="HAD superfamily/HAD-like"/>
    <property type="match status" value="1"/>
</dbReference>
<evidence type="ECO:0000313" key="5">
    <source>
        <dbReference type="EnsemblProtists" id="EOD12199"/>
    </source>
</evidence>
<reference evidence="5" key="2">
    <citation type="submission" date="2024-10" db="UniProtKB">
        <authorList>
            <consortium name="EnsemblProtists"/>
        </authorList>
    </citation>
    <scope>IDENTIFICATION</scope>
</reference>
<organism evidence="5 6">
    <name type="scientific">Emiliania huxleyi (strain CCMP1516)</name>
    <dbReference type="NCBI Taxonomy" id="280463"/>
    <lineage>
        <taxon>Eukaryota</taxon>
        <taxon>Haptista</taxon>
        <taxon>Haptophyta</taxon>
        <taxon>Prymnesiophyceae</taxon>
        <taxon>Isochrysidales</taxon>
        <taxon>Noelaerhabdaceae</taxon>
        <taxon>Emiliania</taxon>
    </lineage>
</organism>
<dbReference type="PANTHER" id="PTHR43344">
    <property type="entry name" value="PHOSPHOSERINE PHOSPHATASE"/>
    <property type="match status" value="1"/>
</dbReference>
<dbReference type="InterPro" id="IPR050582">
    <property type="entry name" value="HAD-like_SerB"/>
</dbReference>
<proteinExistence type="predicted"/>
<evidence type="ECO:0000313" key="6">
    <source>
        <dbReference type="Proteomes" id="UP000013827"/>
    </source>
</evidence>
<protein>
    <submittedName>
        <fullName evidence="5">Uncharacterized protein</fullName>
    </submittedName>
</protein>
<dbReference type="PaxDb" id="2903-EOD12199"/>
<dbReference type="KEGG" id="ehx:EMIHUDRAFT_104459"/>
<dbReference type="HOGENOM" id="CLU_759598_0_0_1"/>
<dbReference type="InterPro" id="IPR023214">
    <property type="entry name" value="HAD_sf"/>
</dbReference>
<dbReference type="InterPro" id="IPR036412">
    <property type="entry name" value="HAD-like_sf"/>
</dbReference>
<evidence type="ECO:0000256" key="4">
    <source>
        <dbReference type="SAM" id="MobiDB-lite"/>
    </source>
</evidence>
<keyword evidence="2" id="KW-0378">Hydrolase</keyword>